<feature type="domain" description="Gliding motility-associated protein GldM N-terminal" evidence="3">
    <location>
        <begin position="31"/>
        <end position="226"/>
    </location>
</feature>
<dbReference type="InterPro" id="IPR048406">
    <property type="entry name" value="GldM_Ig-like-2"/>
</dbReference>
<dbReference type="RefSeq" id="WP_064969442.1">
    <property type="nucleotide sequence ID" value="NZ_CP029760.1"/>
</dbReference>
<keyword evidence="1" id="KW-1133">Transmembrane helix</keyword>
<feature type="domain" description="Gliding motility-associated protein GldM second immunoglobulin-like" evidence="5">
    <location>
        <begin position="334"/>
        <end position="413"/>
    </location>
</feature>
<dbReference type="AlphaFoldDB" id="A0AAP3EYL0"/>
<evidence type="ECO:0000259" key="2">
    <source>
        <dbReference type="Pfam" id="PF12080"/>
    </source>
</evidence>
<dbReference type="NCBIfam" id="TIGR03517">
    <property type="entry name" value="GldM_gliding"/>
    <property type="match status" value="1"/>
</dbReference>
<keyword evidence="1" id="KW-0472">Membrane</keyword>
<protein>
    <submittedName>
        <fullName evidence="6">Gliding motility protein GldM</fullName>
    </submittedName>
</protein>
<comment type="caution">
    <text evidence="6">The sequence shown here is derived from an EMBL/GenBank/DDBJ whole genome shotgun (WGS) entry which is preliminary data.</text>
</comment>
<feature type="domain" description="Gliding motility-associated protein GldM C-terminal" evidence="2">
    <location>
        <begin position="416"/>
        <end position="519"/>
    </location>
</feature>
<accession>A0AAP3EYL0</accession>
<feature type="domain" description="Gliding motility-associated protein GldM first immunoglobulin-like" evidence="4">
    <location>
        <begin position="230"/>
        <end position="322"/>
    </location>
</feature>
<evidence type="ECO:0000259" key="5">
    <source>
        <dbReference type="Pfam" id="PF21602"/>
    </source>
</evidence>
<dbReference type="EMBL" id="JAOZYT010000009">
    <property type="protein sequence ID" value="MCW0523193.1"/>
    <property type="molecule type" value="Genomic_DNA"/>
</dbReference>
<evidence type="ECO:0000259" key="3">
    <source>
        <dbReference type="Pfam" id="PF12081"/>
    </source>
</evidence>
<keyword evidence="1" id="KW-0812">Transmembrane</keyword>
<feature type="transmembrane region" description="Helical" evidence="1">
    <location>
        <begin position="12"/>
        <end position="28"/>
    </location>
</feature>
<dbReference type="Proteomes" id="UP001207440">
    <property type="component" value="Unassembled WGS sequence"/>
</dbReference>
<dbReference type="Pfam" id="PF21602">
    <property type="entry name" value="GldM_3rd"/>
    <property type="match status" value="1"/>
</dbReference>
<dbReference type="Pfam" id="PF21601">
    <property type="entry name" value="GldM_2nd"/>
    <property type="match status" value="1"/>
</dbReference>
<evidence type="ECO:0000313" key="7">
    <source>
        <dbReference type="Proteomes" id="UP001207440"/>
    </source>
</evidence>
<dbReference type="Pfam" id="PF12081">
    <property type="entry name" value="GldM_1st"/>
    <property type="match status" value="1"/>
</dbReference>
<dbReference type="InterPro" id="IPR019859">
    <property type="entry name" value="Motility-assoc_prot_GldM"/>
</dbReference>
<proteinExistence type="predicted"/>
<dbReference type="InterPro" id="IPR022720">
    <property type="entry name" value="Motility-assoc_prot_GldM_N"/>
</dbReference>
<evidence type="ECO:0000256" key="1">
    <source>
        <dbReference type="SAM" id="Phobius"/>
    </source>
</evidence>
<sequence length="519" mass="55977">MAKEKLSPRQKMINLMYLVFIAMLAMQIDQEIIRSYNDTRDTLSQTTLLTQSKNKIFEETLRQKAENSPESFSQPYEQYKLLKDKIDALVKFIEVSKTEMQKFAGQDMTSKEFNFNALNNTDASTLYFFDKANEASPSKNAEKLKTLMGEIKSLTLQIFPKTPQNEAIIERANSSFSTAVSTSSVKKDWLVSKFYNQPLVAALANLEVLQSEARNLQSDALANMLKEKVDADIKFNAFEAIVAAPTVVLQGDKAEAKVIVGTYASSVPGMSISGVDRTANGQGFKSLNTSSVGDFKFNGEITFLDANQKQIRLPFSHAYRVIAGAKEVALQSGAVVSADKMNVLYRGVDNPVSASMLGVDNASVKLSAAGASVSGGKGKWIIRPGAGNSVNITVTGTLPNGKATTASFPFRVKSVPAPQGEIRAQNVVSMPASSIKNQTISAAIPDFEFPVSFTVTGFRVKIPGKAASFISGNSLSSVAAQTANLRSGDVVYVYDIQATASGLGGQMLKNISPVVINVQ</sequence>
<evidence type="ECO:0000313" key="6">
    <source>
        <dbReference type="EMBL" id="MCW0523193.1"/>
    </source>
</evidence>
<name>A0AAP3EYL0_RIEAN</name>
<reference evidence="6" key="1">
    <citation type="submission" date="2022-10" db="EMBL/GenBank/DDBJ databases">
        <title>Sifting through the core-genome to identify putative cross-protective antigens against Riemerella anatipestifer.</title>
        <authorList>
            <person name="Zheng X."/>
            <person name="Zhang W."/>
        </authorList>
    </citation>
    <scope>NUCLEOTIDE SEQUENCE</scope>
    <source>
        <strain evidence="6">ZWRA178</strain>
    </source>
</reference>
<organism evidence="6 7">
    <name type="scientific">Riemerella anatipestifer</name>
    <name type="common">Moraxella anatipestifer</name>
    <dbReference type="NCBI Taxonomy" id="34085"/>
    <lineage>
        <taxon>Bacteria</taxon>
        <taxon>Pseudomonadati</taxon>
        <taxon>Bacteroidota</taxon>
        <taxon>Flavobacteriia</taxon>
        <taxon>Flavobacteriales</taxon>
        <taxon>Weeksellaceae</taxon>
        <taxon>Riemerella</taxon>
    </lineage>
</organism>
<dbReference type="InterPro" id="IPR022719">
    <property type="entry name" value="Motility-assoc_prot_GldM_C"/>
</dbReference>
<dbReference type="Pfam" id="PF12080">
    <property type="entry name" value="GldM_4th"/>
    <property type="match status" value="1"/>
</dbReference>
<gene>
    <name evidence="6" type="primary">gldM</name>
    <name evidence="6" type="ORF">OKE68_02525</name>
</gene>
<evidence type="ECO:0000259" key="4">
    <source>
        <dbReference type="Pfam" id="PF21601"/>
    </source>
</evidence>
<dbReference type="InterPro" id="IPR048405">
    <property type="entry name" value="GldM_Ig-like-1"/>
</dbReference>